<gene>
    <name evidence="13" type="ORF">CSSPJE1EN1_LOCUS25840</name>
</gene>
<evidence type="ECO:0000256" key="7">
    <source>
        <dbReference type="ARBA" id="ARBA00022840"/>
    </source>
</evidence>
<evidence type="ECO:0000256" key="5">
    <source>
        <dbReference type="ARBA" id="ARBA00022741"/>
    </source>
</evidence>
<dbReference type="InterPro" id="IPR050839">
    <property type="entry name" value="Rho-assoc_Ser/Thr_Kinase"/>
</dbReference>
<evidence type="ECO:0000259" key="12">
    <source>
        <dbReference type="PROSITE" id="PS51285"/>
    </source>
</evidence>
<keyword evidence="3" id="KW-0597">Phosphoprotein</keyword>
<sequence>AKSNGNIYAMKTLNKLEMLKRAETACYREERDILLHGSRDWFTKLYFSFQDDTNLYLIMDYYIGGDLLTLLSKYDDNLPEDMCRFYTAQIILALSSLHEMGYIHRDVKPDNILLDSDGHIRLADFGSCIKVSNVRTDGFCTIAVGTPDYISPEILKAMEGSRNSGPLYSFEVDWWSLGVVIFESLYGETPFYAESLIETYSKIMNHKLCFKFPVNAKVTDEAKDLISNLITDQTSRFKSMDQFKSHLWFTGINWEQLQSMRPPYQPTVSGPEDTSNFDIEELRPPNNNANNAGPGLGMVSTKDSLLNIHLPFVGFTATFTAPEQRNNLKKEQILNRENSFDKNCENSLHNTTPPLPETAAPDLISVQNETIDGSYESERRLTLENELRAARQEWSEVSGLLSDMKKEKNTLSSRLRSKEEELEQQLEKNTQLRQQLRNSEKVKRQQLDDIVVLQTELEKERQLRIE</sequence>
<feature type="domain" description="AGC-kinase C-terminal" evidence="12">
    <location>
        <begin position="250"/>
        <end position="327"/>
    </location>
</feature>
<dbReference type="EMBL" id="CAXAQS010000176">
    <property type="protein sequence ID" value="CAK9250462.1"/>
    <property type="molecule type" value="Genomic_DNA"/>
</dbReference>
<keyword evidence="2" id="KW-0723">Serine/threonine-protein kinase</keyword>
<keyword evidence="7" id="KW-0067">ATP-binding</keyword>
<dbReference type="InterPro" id="IPR000719">
    <property type="entry name" value="Prot_kinase_dom"/>
</dbReference>
<name>A0ABP0V7S4_9BRYO</name>
<keyword evidence="5" id="KW-0547">Nucleotide-binding</keyword>
<evidence type="ECO:0000259" key="11">
    <source>
        <dbReference type="PROSITE" id="PS50011"/>
    </source>
</evidence>
<protein>
    <recommendedName>
        <fullName evidence="1">non-specific serine/threonine protein kinase</fullName>
        <ecNumber evidence="1">2.7.11.1</ecNumber>
    </recommendedName>
</protein>
<keyword evidence="14" id="KW-1185">Reference proteome</keyword>
<dbReference type="PANTHER" id="PTHR22988:SF71">
    <property type="entry name" value="CITRON RHO-INTERACTING KINASE"/>
    <property type="match status" value="1"/>
</dbReference>
<evidence type="ECO:0000256" key="9">
    <source>
        <dbReference type="ARBA" id="ARBA00048679"/>
    </source>
</evidence>
<dbReference type="PROSITE" id="PS00108">
    <property type="entry name" value="PROTEIN_KINASE_ST"/>
    <property type="match status" value="1"/>
</dbReference>
<comment type="caution">
    <text evidence="13">The sequence shown here is derived from an EMBL/GenBank/DDBJ whole genome shotgun (WGS) entry which is preliminary data.</text>
</comment>
<comment type="catalytic activity">
    <reaction evidence="9">
        <text>L-seryl-[protein] + ATP = O-phospho-L-seryl-[protein] + ADP + H(+)</text>
        <dbReference type="Rhea" id="RHEA:17989"/>
        <dbReference type="Rhea" id="RHEA-COMP:9863"/>
        <dbReference type="Rhea" id="RHEA-COMP:11604"/>
        <dbReference type="ChEBI" id="CHEBI:15378"/>
        <dbReference type="ChEBI" id="CHEBI:29999"/>
        <dbReference type="ChEBI" id="CHEBI:30616"/>
        <dbReference type="ChEBI" id="CHEBI:83421"/>
        <dbReference type="ChEBI" id="CHEBI:456216"/>
        <dbReference type="EC" id="2.7.11.1"/>
    </reaction>
</comment>
<proteinExistence type="predicted"/>
<feature type="coiled-coil region" evidence="10">
    <location>
        <begin position="401"/>
        <end position="442"/>
    </location>
</feature>
<keyword evidence="4" id="KW-0808">Transferase</keyword>
<feature type="non-terminal residue" evidence="13">
    <location>
        <position position="1"/>
    </location>
</feature>
<reference evidence="13" key="1">
    <citation type="submission" date="2024-02" db="EMBL/GenBank/DDBJ databases">
        <authorList>
            <consortium name="ELIXIR-Norway"/>
            <consortium name="Elixir Norway"/>
        </authorList>
    </citation>
    <scope>NUCLEOTIDE SEQUENCE</scope>
</reference>
<dbReference type="Gene3D" id="1.10.510.10">
    <property type="entry name" value="Transferase(Phosphotransferase) domain 1"/>
    <property type="match status" value="1"/>
</dbReference>
<dbReference type="Gene3D" id="3.30.200.20">
    <property type="entry name" value="Phosphorylase Kinase, domain 1"/>
    <property type="match status" value="1"/>
</dbReference>
<keyword evidence="6" id="KW-0418">Kinase</keyword>
<dbReference type="InterPro" id="IPR008271">
    <property type="entry name" value="Ser/Thr_kinase_AS"/>
</dbReference>
<dbReference type="SMART" id="SM00133">
    <property type="entry name" value="S_TK_X"/>
    <property type="match status" value="1"/>
</dbReference>
<accession>A0ABP0V7S4</accession>
<evidence type="ECO:0000256" key="3">
    <source>
        <dbReference type="ARBA" id="ARBA00022553"/>
    </source>
</evidence>
<dbReference type="SUPFAM" id="SSF56112">
    <property type="entry name" value="Protein kinase-like (PK-like)"/>
    <property type="match status" value="1"/>
</dbReference>
<dbReference type="Proteomes" id="UP001497444">
    <property type="component" value="Unassembled WGS sequence"/>
</dbReference>
<evidence type="ECO:0000313" key="14">
    <source>
        <dbReference type="Proteomes" id="UP001497444"/>
    </source>
</evidence>
<evidence type="ECO:0000256" key="4">
    <source>
        <dbReference type="ARBA" id="ARBA00022679"/>
    </source>
</evidence>
<dbReference type="InterPro" id="IPR011009">
    <property type="entry name" value="Kinase-like_dom_sf"/>
</dbReference>
<evidence type="ECO:0000256" key="1">
    <source>
        <dbReference type="ARBA" id="ARBA00012513"/>
    </source>
</evidence>
<dbReference type="EC" id="2.7.11.1" evidence="1"/>
<comment type="catalytic activity">
    <reaction evidence="8">
        <text>L-threonyl-[protein] + ATP = O-phospho-L-threonyl-[protein] + ADP + H(+)</text>
        <dbReference type="Rhea" id="RHEA:46608"/>
        <dbReference type="Rhea" id="RHEA-COMP:11060"/>
        <dbReference type="Rhea" id="RHEA-COMP:11605"/>
        <dbReference type="ChEBI" id="CHEBI:15378"/>
        <dbReference type="ChEBI" id="CHEBI:30013"/>
        <dbReference type="ChEBI" id="CHEBI:30616"/>
        <dbReference type="ChEBI" id="CHEBI:61977"/>
        <dbReference type="ChEBI" id="CHEBI:456216"/>
        <dbReference type="EC" id="2.7.11.1"/>
    </reaction>
</comment>
<dbReference type="SMART" id="SM00220">
    <property type="entry name" value="S_TKc"/>
    <property type="match status" value="1"/>
</dbReference>
<evidence type="ECO:0000256" key="8">
    <source>
        <dbReference type="ARBA" id="ARBA00047899"/>
    </source>
</evidence>
<keyword evidence="10" id="KW-0175">Coiled coil</keyword>
<dbReference type="PROSITE" id="PS50011">
    <property type="entry name" value="PROTEIN_KINASE_DOM"/>
    <property type="match status" value="1"/>
</dbReference>
<organism evidence="13 14">
    <name type="scientific">Sphagnum jensenii</name>
    <dbReference type="NCBI Taxonomy" id="128206"/>
    <lineage>
        <taxon>Eukaryota</taxon>
        <taxon>Viridiplantae</taxon>
        <taxon>Streptophyta</taxon>
        <taxon>Embryophyta</taxon>
        <taxon>Bryophyta</taxon>
        <taxon>Sphagnophytina</taxon>
        <taxon>Sphagnopsida</taxon>
        <taxon>Sphagnales</taxon>
        <taxon>Sphagnaceae</taxon>
        <taxon>Sphagnum</taxon>
    </lineage>
</organism>
<feature type="non-terminal residue" evidence="13">
    <location>
        <position position="466"/>
    </location>
</feature>
<evidence type="ECO:0000256" key="6">
    <source>
        <dbReference type="ARBA" id="ARBA00022777"/>
    </source>
</evidence>
<evidence type="ECO:0000256" key="2">
    <source>
        <dbReference type="ARBA" id="ARBA00022527"/>
    </source>
</evidence>
<evidence type="ECO:0000313" key="13">
    <source>
        <dbReference type="EMBL" id="CAK9250462.1"/>
    </source>
</evidence>
<evidence type="ECO:0000256" key="10">
    <source>
        <dbReference type="SAM" id="Coils"/>
    </source>
</evidence>
<dbReference type="Pfam" id="PF00069">
    <property type="entry name" value="Pkinase"/>
    <property type="match status" value="1"/>
</dbReference>
<dbReference type="PROSITE" id="PS51285">
    <property type="entry name" value="AGC_KINASE_CTER"/>
    <property type="match status" value="1"/>
</dbReference>
<feature type="domain" description="Protein kinase" evidence="11">
    <location>
        <begin position="1"/>
        <end position="249"/>
    </location>
</feature>
<dbReference type="InterPro" id="IPR000961">
    <property type="entry name" value="AGC-kinase_C"/>
</dbReference>
<dbReference type="PANTHER" id="PTHR22988">
    <property type="entry name" value="MYOTONIC DYSTROPHY S/T KINASE-RELATED"/>
    <property type="match status" value="1"/>
</dbReference>